<proteinExistence type="predicted"/>
<name>A0A4Q9MBP6_9APHY</name>
<dbReference type="AlphaFoldDB" id="A0A4Q9MBP6"/>
<dbReference type="Proteomes" id="UP000292957">
    <property type="component" value="Unassembled WGS sequence"/>
</dbReference>
<accession>A0A4Q9MBP6</accession>
<dbReference type="EMBL" id="ML143474">
    <property type="protein sequence ID" value="TBU24704.1"/>
    <property type="molecule type" value="Genomic_DNA"/>
</dbReference>
<organism evidence="1">
    <name type="scientific">Dichomitus squalens</name>
    <dbReference type="NCBI Taxonomy" id="114155"/>
    <lineage>
        <taxon>Eukaryota</taxon>
        <taxon>Fungi</taxon>
        <taxon>Dikarya</taxon>
        <taxon>Basidiomycota</taxon>
        <taxon>Agaricomycotina</taxon>
        <taxon>Agaricomycetes</taxon>
        <taxon>Polyporales</taxon>
        <taxon>Polyporaceae</taxon>
        <taxon>Dichomitus</taxon>
    </lineage>
</organism>
<reference evidence="1" key="1">
    <citation type="submission" date="2019-01" db="EMBL/GenBank/DDBJ databases">
        <title>Draft genome sequences of three monokaryotic isolates of the white-rot basidiomycete fungus Dichomitus squalens.</title>
        <authorList>
            <consortium name="DOE Joint Genome Institute"/>
            <person name="Lopez S.C."/>
            <person name="Andreopoulos B."/>
            <person name="Pangilinan J."/>
            <person name="Lipzen A."/>
            <person name="Riley R."/>
            <person name="Ahrendt S."/>
            <person name="Ng V."/>
            <person name="Barry K."/>
            <person name="Daum C."/>
            <person name="Grigoriev I.V."/>
            <person name="Hilden K.S."/>
            <person name="Makela M.R."/>
            <person name="de Vries R.P."/>
        </authorList>
    </citation>
    <scope>NUCLEOTIDE SEQUENCE [LARGE SCALE GENOMIC DNA]</scope>
    <source>
        <strain evidence="1">OM18370.1</strain>
    </source>
</reference>
<sequence>MFPLEHLTAVAQYWRRPSARTHIIPSSERTRCQGSADGAAIHKLQGGGLQIADFPGLASFPNMCFIDGGCYASAGNRDSQSPLHSRLGRLGCSMRMIKVQWVPPSGTHPEQYTEG</sequence>
<evidence type="ECO:0000313" key="1">
    <source>
        <dbReference type="EMBL" id="TBU24704.1"/>
    </source>
</evidence>
<gene>
    <name evidence="1" type="ORF">BD311DRAFT_766020</name>
</gene>
<protein>
    <submittedName>
        <fullName evidence="1">Uncharacterized protein</fullName>
    </submittedName>
</protein>